<dbReference type="STRING" id="1618490.US90_C0011G0020"/>
<feature type="non-terminal residue" evidence="2">
    <location>
        <position position="1"/>
    </location>
</feature>
<dbReference type="Pfam" id="PF07963">
    <property type="entry name" value="N_methyl"/>
    <property type="match status" value="1"/>
</dbReference>
<dbReference type="EMBL" id="LBUT01000011">
    <property type="protein sequence ID" value="KKQ69797.1"/>
    <property type="molecule type" value="Genomic_DNA"/>
</dbReference>
<evidence type="ECO:0000313" key="2">
    <source>
        <dbReference type="EMBL" id="KKQ69797.1"/>
    </source>
</evidence>
<dbReference type="SUPFAM" id="SSF54523">
    <property type="entry name" value="Pili subunits"/>
    <property type="match status" value="1"/>
</dbReference>
<reference evidence="2 3" key="1">
    <citation type="journal article" date="2015" name="Nature">
        <title>rRNA introns, odd ribosomes, and small enigmatic genomes across a large radiation of phyla.</title>
        <authorList>
            <person name="Brown C.T."/>
            <person name="Hug L.A."/>
            <person name="Thomas B.C."/>
            <person name="Sharon I."/>
            <person name="Castelle C.J."/>
            <person name="Singh A."/>
            <person name="Wilkins M.J."/>
            <person name="Williams K.H."/>
            <person name="Banfield J.F."/>
        </authorList>
    </citation>
    <scope>NUCLEOTIDE SEQUENCE [LARGE SCALE GENOMIC DNA]</scope>
</reference>
<dbReference type="InterPro" id="IPR045584">
    <property type="entry name" value="Pilin-like"/>
</dbReference>
<evidence type="ECO:0000256" key="1">
    <source>
        <dbReference type="SAM" id="Phobius"/>
    </source>
</evidence>
<proteinExistence type="predicted"/>
<comment type="caution">
    <text evidence="2">The sequence shown here is derived from an EMBL/GenBank/DDBJ whole genome shotgun (WGS) entry which is preliminary data.</text>
</comment>
<keyword evidence="1" id="KW-1133">Transmembrane helix</keyword>
<dbReference type="InterPro" id="IPR012902">
    <property type="entry name" value="N_methyl_site"/>
</dbReference>
<evidence type="ECO:0008006" key="4">
    <source>
        <dbReference type="Google" id="ProtNLM"/>
    </source>
</evidence>
<keyword evidence="1" id="KW-0812">Transmembrane</keyword>
<accession>A0A0G0JT23</accession>
<feature type="transmembrane region" description="Helical" evidence="1">
    <location>
        <begin position="21"/>
        <end position="45"/>
    </location>
</feature>
<dbReference type="NCBIfam" id="TIGR02532">
    <property type="entry name" value="IV_pilin_GFxxxE"/>
    <property type="match status" value="1"/>
</dbReference>
<gene>
    <name evidence="2" type="ORF">US90_C0011G0020</name>
</gene>
<evidence type="ECO:0000313" key="3">
    <source>
        <dbReference type="Proteomes" id="UP000034406"/>
    </source>
</evidence>
<keyword evidence="1" id="KW-0472">Membrane</keyword>
<dbReference type="AlphaFoldDB" id="A0A0G0JT23"/>
<organism evidence="2 3">
    <name type="scientific">Candidatus Shapirobacteria bacterium GW2011_GWE2_38_30</name>
    <dbReference type="NCBI Taxonomy" id="1618490"/>
    <lineage>
        <taxon>Bacteria</taxon>
        <taxon>Candidatus Shapironibacteriota</taxon>
    </lineage>
</organism>
<protein>
    <recommendedName>
        <fullName evidence="4">Type II secretion system protein GspG C-terminal domain-containing protein</fullName>
    </recommendedName>
</protein>
<sequence length="227" mass="24902">YVRDMVNLIMKKMQGFTLMEMVVAMTIMLMLIALVVSSMNPWGVLNKGQDATRKKDLKRLSVAFEEYSNDHDGCYPTSTVLAGLACNSDDFAPWLQRWPCDPDGSQYYIVVDDVDCPRWFKILTNLDNVNDADIPEDWYDSFRNVGGGGVLLPSQEVNYGVSSTNMNWYEYVISSTCSGICSTDCGPSGCQSVVSCDLTTPGGCYADNNGENAAICVTDCCGPTCSN</sequence>
<dbReference type="Proteomes" id="UP000034406">
    <property type="component" value="Unassembled WGS sequence"/>
</dbReference>
<dbReference type="Gene3D" id="3.30.700.10">
    <property type="entry name" value="Glycoprotein, Type 4 Pilin"/>
    <property type="match status" value="1"/>
</dbReference>
<name>A0A0G0JT23_9BACT</name>